<gene>
    <name evidence="1" type="ORF">KSP40_PGU018591</name>
</gene>
<evidence type="ECO:0000313" key="2">
    <source>
        <dbReference type="Proteomes" id="UP001412067"/>
    </source>
</evidence>
<accession>A0ABR2LV77</accession>
<protein>
    <submittedName>
        <fullName evidence="1">Uncharacterized protein</fullName>
    </submittedName>
</protein>
<evidence type="ECO:0000313" key="1">
    <source>
        <dbReference type="EMBL" id="KAK8950630.1"/>
    </source>
</evidence>
<comment type="caution">
    <text evidence="1">The sequence shown here is derived from an EMBL/GenBank/DDBJ whole genome shotgun (WGS) entry which is preliminary data.</text>
</comment>
<reference evidence="1 2" key="1">
    <citation type="journal article" date="2022" name="Nat. Plants">
        <title>Genomes of leafy and leafless Platanthera orchids illuminate the evolution of mycoheterotrophy.</title>
        <authorList>
            <person name="Li M.H."/>
            <person name="Liu K.W."/>
            <person name="Li Z."/>
            <person name="Lu H.C."/>
            <person name="Ye Q.L."/>
            <person name="Zhang D."/>
            <person name="Wang J.Y."/>
            <person name="Li Y.F."/>
            <person name="Zhong Z.M."/>
            <person name="Liu X."/>
            <person name="Yu X."/>
            <person name="Liu D.K."/>
            <person name="Tu X.D."/>
            <person name="Liu B."/>
            <person name="Hao Y."/>
            <person name="Liao X.Y."/>
            <person name="Jiang Y.T."/>
            <person name="Sun W.H."/>
            <person name="Chen J."/>
            <person name="Chen Y.Q."/>
            <person name="Ai Y."/>
            <person name="Zhai J.W."/>
            <person name="Wu S.S."/>
            <person name="Zhou Z."/>
            <person name="Hsiao Y.Y."/>
            <person name="Wu W.L."/>
            <person name="Chen Y.Y."/>
            <person name="Lin Y.F."/>
            <person name="Hsu J.L."/>
            <person name="Li C.Y."/>
            <person name="Wang Z.W."/>
            <person name="Zhao X."/>
            <person name="Zhong W.Y."/>
            <person name="Ma X.K."/>
            <person name="Ma L."/>
            <person name="Huang J."/>
            <person name="Chen G.Z."/>
            <person name="Huang M.Z."/>
            <person name="Huang L."/>
            <person name="Peng D.H."/>
            <person name="Luo Y.B."/>
            <person name="Zou S.Q."/>
            <person name="Chen S.P."/>
            <person name="Lan S."/>
            <person name="Tsai W.C."/>
            <person name="Van de Peer Y."/>
            <person name="Liu Z.J."/>
        </authorList>
    </citation>
    <scope>NUCLEOTIDE SEQUENCE [LARGE SCALE GENOMIC DNA]</scope>
    <source>
        <strain evidence="1">Lor288</strain>
    </source>
</reference>
<proteinExistence type="predicted"/>
<organism evidence="1 2">
    <name type="scientific">Platanthera guangdongensis</name>
    <dbReference type="NCBI Taxonomy" id="2320717"/>
    <lineage>
        <taxon>Eukaryota</taxon>
        <taxon>Viridiplantae</taxon>
        <taxon>Streptophyta</taxon>
        <taxon>Embryophyta</taxon>
        <taxon>Tracheophyta</taxon>
        <taxon>Spermatophyta</taxon>
        <taxon>Magnoliopsida</taxon>
        <taxon>Liliopsida</taxon>
        <taxon>Asparagales</taxon>
        <taxon>Orchidaceae</taxon>
        <taxon>Orchidoideae</taxon>
        <taxon>Orchideae</taxon>
        <taxon>Orchidinae</taxon>
        <taxon>Platanthera</taxon>
    </lineage>
</organism>
<keyword evidence="2" id="KW-1185">Reference proteome</keyword>
<dbReference type="Proteomes" id="UP001412067">
    <property type="component" value="Unassembled WGS sequence"/>
</dbReference>
<sequence length="284" mass="32059">MFEVCYKLHFATKGFIVETQLLGSSNDSLENRPITIPKSTHIKALFGTTLAVGKVLFQPPELLLLLFGTAPHRNRFSKTRSQSCFAEAAPPPPRVQLFGENRTKVTYHENFGFIWENGCGCERNGWCNIFPLPFPANATTRRVTKCTAVTFAAFPCRAMRMKQKAPFWKSAQLRLSLFERWRSVAVRSKKVPVSSELFHSYSELHFNAAFSTDDCRKLDATTNSFSFRRIRYRHQISSSASMDACEKFSMDARSSAMDVLKLPVLPIPRPQPQLCVPACHGATP</sequence>
<name>A0ABR2LV77_9ASPA</name>
<dbReference type="EMBL" id="JBBWWR010000015">
    <property type="protein sequence ID" value="KAK8950630.1"/>
    <property type="molecule type" value="Genomic_DNA"/>
</dbReference>